<name>A0AB33ILM7_9BACT</name>
<sequence>MMKLIAESGSSHTSWVLIENGKIVEQQRSDGLNPYFQNRREISRSIRLGLPEEFFHKKIQHIYFYGAGCDTEIRKNTVKASLISQFRTPVTVESNLVAAARGLCQDSPGIACILDTGSNSCLYNGKQIVSSVKTCGFILGDEGSGSAIGKSFLSDVMKNLAPKELVNAFYLENNTNADEVMHAVYNEPRPNYYLAKVALFLTPYTSNEYVHRLITKNFRCFFNRNVSQFPYHDYPISFIGNVAHTYSGFLLEVCDEFGITPTTIVESSINGLITYHGKNILTP</sequence>
<dbReference type="CDD" id="cd24079">
    <property type="entry name" value="ASKHA_NBD_PG1100-like"/>
    <property type="match status" value="1"/>
</dbReference>
<dbReference type="SUPFAM" id="SSF53067">
    <property type="entry name" value="Actin-like ATPase domain"/>
    <property type="match status" value="2"/>
</dbReference>
<dbReference type="Gene3D" id="3.30.420.40">
    <property type="match status" value="2"/>
</dbReference>
<dbReference type="InterPro" id="IPR052519">
    <property type="entry name" value="Euk-type_GlcNAc_Kinase"/>
</dbReference>
<proteinExistence type="predicted"/>
<gene>
    <name evidence="1" type="ORF">GTC17253_02570</name>
</gene>
<dbReference type="PANTHER" id="PTHR43190">
    <property type="entry name" value="N-ACETYL-D-GLUCOSAMINE KINASE"/>
    <property type="match status" value="1"/>
</dbReference>
<evidence type="ECO:0008006" key="2">
    <source>
        <dbReference type="Google" id="ProtNLM"/>
    </source>
</evidence>
<dbReference type="AlphaFoldDB" id="A0AB33ILM7"/>
<dbReference type="EMBL" id="AP035785">
    <property type="protein sequence ID" value="BFO70291.1"/>
    <property type="molecule type" value="Genomic_DNA"/>
</dbReference>
<dbReference type="PANTHER" id="PTHR43190:SF3">
    <property type="entry name" value="N-ACETYL-D-GLUCOSAMINE KINASE"/>
    <property type="match status" value="1"/>
</dbReference>
<protein>
    <recommendedName>
        <fullName evidence="2">ATPase</fullName>
    </recommendedName>
</protein>
<evidence type="ECO:0000313" key="1">
    <source>
        <dbReference type="EMBL" id="BFO70291.1"/>
    </source>
</evidence>
<dbReference type="Gene3D" id="1.10.720.160">
    <property type="match status" value="1"/>
</dbReference>
<accession>A0AB33ILM7</accession>
<dbReference type="InterPro" id="IPR043129">
    <property type="entry name" value="ATPase_NBD"/>
</dbReference>
<organism evidence="1">
    <name type="scientific">Prevotella sp. GTC17253</name>
    <dbReference type="NCBI Taxonomy" id="3236793"/>
    <lineage>
        <taxon>Bacteria</taxon>
        <taxon>Pseudomonadati</taxon>
        <taxon>Bacteroidota</taxon>
        <taxon>Bacteroidia</taxon>
        <taxon>Bacteroidales</taxon>
        <taxon>Prevotellaceae</taxon>
        <taxon>Prevotella</taxon>
    </lineage>
</organism>
<reference evidence="1" key="1">
    <citation type="submission" date="2024-07" db="EMBL/GenBank/DDBJ databases">
        <title>Complete genome sequence of Prevotella sp. YM-2024 GTC17253.</title>
        <authorList>
            <person name="Hayashi M."/>
            <person name="Muto Y."/>
            <person name="Tanaka K."/>
            <person name="Niwa H."/>
        </authorList>
    </citation>
    <scope>NUCLEOTIDE SEQUENCE</scope>
    <source>
        <strain evidence="1">GTC17253</strain>
    </source>
</reference>